<keyword evidence="2" id="KW-1185">Reference proteome</keyword>
<evidence type="ECO:0000313" key="1">
    <source>
        <dbReference type="EMBL" id="KAI4368295.1"/>
    </source>
</evidence>
<organism evidence="1 2">
    <name type="scientific">Melastoma candidum</name>
    <dbReference type="NCBI Taxonomy" id="119954"/>
    <lineage>
        <taxon>Eukaryota</taxon>
        <taxon>Viridiplantae</taxon>
        <taxon>Streptophyta</taxon>
        <taxon>Embryophyta</taxon>
        <taxon>Tracheophyta</taxon>
        <taxon>Spermatophyta</taxon>
        <taxon>Magnoliopsida</taxon>
        <taxon>eudicotyledons</taxon>
        <taxon>Gunneridae</taxon>
        <taxon>Pentapetalae</taxon>
        <taxon>rosids</taxon>
        <taxon>malvids</taxon>
        <taxon>Myrtales</taxon>
        <taxon>Melastomataceae</taxon>
        <taxon>Melastomatoideae</taxon>
        <taxon>Melastomateae</taxon>
        <taxon>Melastoma</taxon>
    </lineage>
</organism>
<comment type="caution">
    <text evidence="1">The sequence shown here is derived from an EMBL/GenBank/DDBJ whole genome shotgun (WGS) entry which is preliminary data.</text>
</comment>
<dbReference type="Proteomes" id="UP001057402">
    <property type="component" value="Chromosome 5"/>
</dbReference>
<accession>A0ACB9QNU0</accession>
<name>A0ACB9QNU0_9MYRT</name>
<dbReference type="EMBL" id="CM042884">
    <property type="protein sequence ID" value="KAI4368295.1"/>
    <property type="molecule type" value="Genomic_DNA"/>
</dbReference>
<evidence type="ECO:0000313" key="2">
    <source>
        <dbReference type="Proteomes" id="UP001057402"/>
    </source>
</evidence>
<gene>
    <name evidence="1" type="ORF">MLD38_016869</name>
</gene>
<protein>
    <submittedName>
        <fullName evidence="1">Uncharacterized protein</fullName>
    </submittedName>
</protein>
<sequence length="633" mass="70512">MVHSKASVRAALDNRCVVDPLPKNRPGVGGGRKLRIYTESRRGAEADAISGSGSKSPSDVCMPPRQRSTMARKSSCQTAPKDAKIGDENAPKSKVAQAPGRTTRKALTDISNARHSNSLSKGAFDGSKPMSYKTAGLTSSQCVSTKPALRTIGALTRKLYTGKEEQGTCGPSKAIRTTKISFVVAGDKRKSSLVPKRSSQVNSKGLQKVEIKTRVSSEIQLKASNTARRNTRNRTSDGCITAPKGKPLSGAALGSSFTQIKKTVAIGLNAKRITQSKPSVLLEKPFPETKADTAKCEEEPIPLPRCKSTEDPDGENISASISCVENIPDNNAKKKPKRRRSYTSSLMARSKFLSDHGEVFMEEKLPDIDDCTNQLEVAEYVDEIYEYYWTMEVQSTSLRNYMSIQNEIAAPMRGILINWLIEVHFKFDLMHETLYLMVALLDQYLSRIAIPKNEMQLVGLASLLLASKYEDFWHPRINDLISISAESYTRRQLLSMEKSMLKELKFRLNVPTSYVFMLRFLKAARADKTLEHLSFYLVELCLVEYEALEFKPSLLCASAIYVARCTLQMSPPWTPLLMRHTRYEPAQIRDCAETVLRVHKAARSRVLKVTCDKYMGTEFGKAAALKPLDMLPR</sequence>
<proteinExistence type="predicted"/>
<reference evidence="2" key="1">
    <citation type="journal article" date="2023" name="Front. Plant Sci.">
        <title>Chromosomal-level genome assembly of Melastoma candidum provides insights into trichome evolution.</title>
        <authorList>
            <person name="Zhong Y."/>
            <person name="Wu W."/>
            <person name="Sun C."/>
            <person name="Zou P."/>
            <person name="Liu Y."/>
            <person name="Dai S."/>
            <person name="Zhou R."/>
        </authorList>
    </citation>
    <scope>NUCLEOTIDE SEQUENCE [LARGE SCALE GENOMIC DNA]</scope>
</reference>